<evidence type="ECO:0000256" key="1">
    <source>
        <dbReference type="SAM" id="Phobius"/>
    </source>
</evidence>
<dbReference type="PROSITE" id="PS51257">
    <property type="entry name" value="PROKAR_LIPOPROTEIN"/>
    <property type="match status" value="1"/>
</dbReference>
<keyword evidence="1" id="KW-0812">Transmembrane</keyword>
<name>A0ABD3R569_9STRA</name>
<dbReference type="EMBL" id="JALLPB020000623">
    <property type="protein sequence ID" value="KAL3807487.1"/>
    <property type="molecule type" value="Genomic_DNA"/>
</dbReference>
<keyword evidence="1" id="KW-1133">Transmembrane helix</keyword>
<organism evidence="2 3">
    <name type="scientific">Cyclostephanos tholiformis</name>
    <dbReference type="NCBI Taxonomy" id="382380"/>
    <lineage>
        <taxon>Eukaryota</taxon>
        <taxon>Sar</taxon>
        <taxon>Stramenopiles</taxon>
        <taxon>Ochrophyta</taxon>
        <taxon>Bacillariophyta</taxon>
        <taxon>Coscinodiscophyceae</taxon>
        <taxon>Thalassiosirophycidae</taxon>
        <taxon>Stephanodiscales</taxon>
        <taxon>Stephanodiscaceae</taxon>
        <taxon>Cyclostephanos</taxon>
    </lineage>
</organism>
<protein>
    <submittedName>
        <fullName evidence="2">Uncharacterized protein</fullName>
    </submittedName>
</protein>
<sequence length="419" mass="47856">MAISRGSSSTTNNNWGGGCPSTYAILRSIAYAPALIVASYTLYLISALFLPRDDVDDGVFASFAPKKRRPWSSSNSAVLSMATNMNLDQYRTFVGSLRSTGYNGHIILGISPDAPSDVVEYLESEKVTIHRYYKADKCTYDGYVGNEGKPIDMNNPPSRHAWQCSKEYPDYKMTHGRFVLYKDWLMECSECTDGIMLTDARDAYFQADPFRAAVRLGMQHPILVFEEVTGTGLDNTHWLTDFPVQNCRKYTLGKTPMLCSGSTMGSREGILEYLTVMREEFDYWKTREECRIDIIGDDQSIHNYLYYTGRFKNARAIPHRTGPIHVVGYTAARIYENVTKEVEELANGWTSKDYYVKDAAHWQKWLPEEFGLIDQRTGLIVNLDGLPSAQVHQFDRFNDLSVGWFRKMEEIGWLYNRDQ</sequence>
<reference evidence="2 3" key="1">
    <citation type="submission" date="2024-10" db="EMBL/GenBank/DDBJ databases">
        <title>Updated reference genomes for cyclostephanoid diatoms.</title>
        <authorList>
            <person name="Roberts W.R."/>
            <person name="Alverson A.J."/>
        </authorList>
    </citation>
    <scope>NUCLEOTIDE SEQUENCE [LARGE SCALE GENOMIC DNA]</scope>
    <source>
        <strain evidence="2 3">AJA228-03</strain>
    </source>
</reference>
<accession>A0ABD3R569</accession>
<evidence type="ECO:0000313" key="3">
    <source>
        <dbReference type="Proteomes" id="UP001530377"/>
    </source>
</evidence>
<dbReference type="Proteomes" id="UP001530377">
    <property type="component" value="Unassembled WGS sequence"/>
</dbReference>
<keyword evidence="3" id="KW-1185">Reference proteome</keyword>
<evidence type="ECO:0000313" key="2">
    <source>
        <dbReference type="EMBL" id="KAL3807487.1"/>
    </source>
</evidence>
<feature type="transmembrane region" description="Helical" evidence="1">
    <location>
        <begin position="30"/>
        <end position="50"/>
    </location>
</feature>
<dbReference type="AlphaFoldDB" id="A0ABD3R569"/>
<gene>
    <name evidence="2" type="ORF">ACHAXA_003978</name>
</gene>
<keyword evidence="1" id="KW-0472">Membrane</keyword>
<comment type="caution">
    <text evidence="2">The sequence shown here is derived from an EMBL/GenBank/DDBJ whole genome shotgun (WGS) entry which is preliminary data.</text>
</comment>
<proteinExistence type="predicted"/>